<gene>
    <name evidence="8" type="ORF">GCM10007301_21560</name>
</gene>
<dbReference type="InterPro" id="IPR018141">
    <property type="entry name" value="Nitrile_hydratase_asu"/>
</dbReference>
<keyword evidence="3 6" id="KW-0479">Metal-binding</keyword>
<keyword evidence="6" id="KW-0408">Iron</keyword>
<name>A0A917BY78_9HYPH</name>
<dbReference type="InterPro" id="IPR023900">
    <property type="entry name" value="CN_Hdrtase_asu/SCN_Hdrlase_gsu"/>
</dbReference>
<evidence type="ECO:0000256" key="6">
    <source>
        <dbReference type="PIRSR" id="PIRSR001426-1"/>
    </source>
</evidence>
<organism evidence="8 9">
    <name type="scientific">Azorhizobium oxalatiphilum</name>
    <dbReference type="NCBI Taxonomy" id="980631"/>
    <lineage>
        <taxon>Bacteria</taxon>
        <taxon>Pseudomonadati</taxon>
        <taxon>Pseudomonadota</taxon>
        <taxon>Alphaproteobacteria</taxon>
        <taxon>Hyphomicrobiales</taxon>
        <taxon>Xanthobacteraceae</taxon>
        <taxon>Azorhizobium</taxon>
    </lineage>
</organism>
<evidence type="ECO:0000259" key="7">
    <source>
        <dbReference type="Pfam" id="PF02979"/>
    </source>
</evidence>
<feature type="binding site" evidence="6">
    <location>
        <position position="91"/>
    </location>
    <ligand>
        <name>Fe(3+)</name>
        <dbReference type="ChEBI" id="CHEBI:29034"/>
    </ligand>
</feature>
<dbReference type="NCBIfam" id="TIGR01323">
    <property type="entry name" value="nitrile_alph"/>
    <property type="match status" value="1"/>
</dbReference>
<dbReference type="InterPro" id="IPR036648">
    <property type="entry name" value="CN_Hdrase_a/SCN_Hdrase_g_sf"/>
</dbReference>
<comment type="similarity">
    <text evidence="1">Belongs to the nitrile hydratase subunit alpha family.</text>
</comment>
<evidence type="ECO:0000313" key="9">
    <source>
        <dbReference type="Proteomes" id="UP000606044"/>
    </source>
</evidence>
<dbReference type="Gene3D" id="3.90.330.10">
    <property type="entry name" value="Nitrile hydratase alpha /Thiocyanate hydrolase gamma"/>
    <property type="match status" value="1"/>
</dbReference>
<evidence type="ECO:0000256" key="4">
    <source>
        <dbReference type="ARBA" id="ARBA00023239"/>
    </source>
</evidence>
<evidence type="ECO:0000256" key="5">
    <source>
        <dbReference type="ARBA" id="ARBA00044877"/>
    </source>
</evidence>
<evidence type="ECO:0000313" key="8">
    <source>
        <dbReference type="EMBL" id="GGF61500.1"/>
    </source>
</evidence>
<dbReference type="SUPFAM" id="SSF56209">
    <property type="entry name" value="Nitrile hydratase alpha chain"/>
    <property type="match status" value="1"/>
</dbReference>
<comment type="caution">
    <text evidence="8">The sequence shown here is derived from an EMBL/GenBank/DDBJ whole genome shotgun (WGS) entry which is preliminary data.</text>
</comment>
<dbReference type="EMBL" id="BMCT01000002">
    <property type="protein sequence ID" value="GGF61500.1"/>
    <property type="molecule type" value="Genomic_DNA"/>
</dbReference>
<comment type="catalytic activity">
    <reaction evidence="5">
        <text>an aliphatic primary amide = an aliphatic nitrile + H2O</text>
        <dbReference type="Rhea" id="RHEA:12673"/>
        <dbReference type="ChEBI" id="CHEBI:15377"/>
        <dbReference type="ChEBI" id="CHEBI:65285"/>
        <dbReference type="ChEBI" id="CHEBI:80291"/>
        <dbReference type="EC" id="4.2.1.84"/>
    </reaction>
</comment>
<protein>
    <recommendedName>
        <fullName evidence="2">nitrile hydratase</fullName>
        <ecNumber evidence="2">4.2.1.84</ecNumber>
    </recommendedName>
</protein>
<proteinExistence type="inferred from homology"/>
<evidence type="ECO:0000256" key="3">
    <source>
        <dbReference type="ARBA" id="ARBA00022723"/>
    </source>
</evidence>
<evidence type="ECO:0000256" key="1">
    <source>
        <dbReference type="ARBA" id="ARBA00009363"/>
    </source>
</evidence>
<evidence type="ECO:0000256" key="2">
    <source>
        <dbReference type="ARBA" id="ARBA00013079"/>
    </source>
</evidence>
<dbReference type="GO" id="GO:0018822">
    <property type="term" value="F:nitrile hydratase activity"/>
    <property type="evidence" value="ECO:0007669"/>
    <property type="project" value="UniProtKB-EC"/>
</dbReference>
<dbReference type="InterPro" id="IPR004232">
    <property type="entry name" value="CN_Hdrtase_a/SCN_Hdrlase_g"/>
</dbReference>
<reference evidence="8" key="2">
    <citation type="submission" date="2020-09" db="EMBL/GenBank/DDBJ databases">
        <authorList>
            <person name="Sun Q."/>
            <person name="Sedlacek I."/>
        </authorList>
    </citation>
    <scope>NUCLEOTIDE SEQUENCE</scope>
    <source>
        <strain evidence="8">CCM 7897</strain>
    </source>
</reference>
<dbReference type="PIRSF" id="PIRSF001426">
    <property type="entry name" value="NHase_alpha"/>
    <property type="match status" value="1"/>
</dbReference>
<dbReference type="Pfam" id="PF02979">
    <property type="entry name" value="NHase_alpha"/>
    <property type="match status" value="1"/>
</dbReference>
<feature type="binding site" evidence="6">
    <location>
        <position position="88"/>
    </location>
    <ligand>
        <name>Fe(3+)</name>
        <dbReference type="ChEBI" id="CHEBI:29034"/>
    </ligand>
</feature>
<keyword evidence="4" id="KW-0456">Lyase</keyword>
<feature type="binding site" evidence="6">
    <location>
        <position position="92"/>
    </location>
    <ligand>
        <name>Fe(3+)</name>
        <dbReference type="ChEBI" id="CHEBI:29034"/>
    </ligand>
</feature>
<feature type="binding site" evidence="6">
    <location>
        <position position="93"/>
    </location>
    <ligand>
        <name>Fe(3+)</name>
        <dbReference type="ChEBI" id="CHEBI:29034"/>
    </ligand>
</feature>
<sequence>MRALESILVGKGYVDPGTVEEIIQTYETKVGPRNGAQVVAKAWTDPEFKALLLRDATTAIATLGFGGRGGEHMVAVENTAEVHNVIVCTLCSCYPWVVLGLPPAWYKSAAYRSRVVIRPREVLSEFGVSLPPETTVRVWDSTAETRYMVIPRRPTGTEGWDEEALAAIVSRDSMVGTGLVSLPESLS</sequence>
<dbReference type="AlphaFoldDB" id="A0A917BY78"/>
<reference evidence="8" key="1">
    <citation type="journal article" date="2014" name="Int. J. Syst. Evol. Microbiol.">
        <title>Complete genome sequence of Corynebacterium casei LMG S-19264T (=DSM 44701T), isolated from a smear-ripened cheese.</title>
        <authorList>
            <consortium name="US DOE Joint Genome Institute (JGI-PGF)"/>
            <person name="Walter F."/>
            <person name="Albersmeier A."/>
            <person name="Kalinowski J."/>
            <person name="Ruckert C."/>
        </authorList>
    </citation>
    <scope>NUCLEOTIDE SEQUENCE</scope>
    <source>
        <strain evidence="8">CCM 7897</strain>
    </source>
</reference>
<dbReference type="EC" id="4.2.1.84" evidence="2"/>
<dbReference type="GO" id="GO:0046914">
    <property type="term" value="F:transition metal ion binding"/>
    <property type="evidence" value="ECO:0007669"/>
    <property type="project" value="InterPro"/>
</dbReference>
<accession>A0A917BY78</accession>
<feature type="domain" description="Nitrile hydratase alpha/Thiocyanate hydrolase gamma" evidence="7">
    <location>
        <begin position="2"/>
        <end position="177"/>
    </location>
</feature>
<dbReference type="Proteomes" id="UP000606044">
    <property type="component" value="Unassembled WGS sequence"/>
</dbReference>
<keyword evidence="9" id="KW-1185">Reference proteome</keyword>